<reference evidence="2" key="1">
    <citation type="submission" date="2020-10" db="EMBL/GenBank/DDBJ databases">
        <authorList>
            <person name="Castelo-Branco R."/>
            <person name="Eusebio N."/>
            <person name="Adriana R."/>
            <person name="Vieira A."/>
            <person name="Brugerolle De Fraissinette N."/>
            <person name="Rezende De Castro R."/>
            <person name="Schneider M.P."/>
            <person name="Vasconcelos V."/>
            <person name="Leao P.N."/>
        </authorList>
    </citation>
    <scope>NUCLEOTIDE SEQUENCE</scope>
    <source>
        <strain evidence="2">LEGE 11480</strain>
    </source>
</reference>
<keyword evidence="3" id="KW-1185">Reference proteome</keyword>
<evidence type="ECO:0000313" key="3">
    <source>
        <dbReference type="Proteomes" id="UP000625316"/>
    </source>
</evidence>
<accession>A0A928VS43</accession>
<proteinExistence type="predicted"/>
<dbReference type="EMBL" id="JADEXQ010000052">
    <property type="protein sequence ID" value="MBE9031089.1"/>
    <property type="molecule type" value="Genomic_DNA"/>
</dbReference>
<feature type="domain" description="DUF3885" evidence="1">
    <location>
        <begin position="4"/>
        <end position="200"/>
    </location>
</feature>
<dbReference type="AlphaFoldDB" id="A0A928VS43"/>
<name>A0A928VS43_9CYAN</name>
<dbReference type="Proteomes" id="UP000625316">
    <property type="component" value="Unassembled WGS sequence"/>
</dbReference>
<protein>
    <submittedName>
        <fullName evidence="2">DUF3885 domain-containing protein</fullName>
    </submittedName>
</protein>
<dbReference type="RefSeq" id="WP_264325918.1">
    <property type="nucleotide sequence ID" value="NZ_JADEXQ010000052.1"/>
</dbReference>
<evidence type="ECO:0000313" key="2">
    <source>
        <dbReference type="EMBL" id="MBE9031089.1"/>
    </source>
</evidence>
<sequence length="210" mass="24616">MKFEAIKLEQPLFYNNPYGLRFEIGPEELDIWVDFDRGVLNHQYLKIAVARSIAIFETVFAPNDPIAIAYQTHSDGRSRIRQGNYLFKQITELDARSLKFSKHREIYTDDLAGPRECWRRVVISSIAVQDVNYRHILQALVNMDFSRRRQPAIGGQCYFINHTNGLVLNLYDDRGMDVVAPQRQPLETLYQRHNAWILDRNREDIDKVFA</sequence>
<dbReference type="Pfam" id="PF13021">
    <property type="entry name" value="DUF3885"/>
    <property type="match status" value="1"/>
</dbReference>
<evidence type="ECO:0000259" key="1">
    <source>
        <dbReference type="Pfam" id="PF13021"/>
    </source>
</evidence>
<gene>
    <name evidence="2" type="ORF">IQ266_15245</name>
</gene>
<organism evidence="2 3">
    <name type="scientific">Romeriopsis navalis LEGE 11480</name>
    <dbReference type="NCBI Taxonomy" id="2777977"/>
    <lineage>
        <taxon>Bacteria</taxon>
        <taxon>Bacillati</taxon>
        <taxon>Cyanobacteriota</taxon>
        <taxon>Cyanophyceae</taxon>
        <taxon>Leptolyngbyales</taxon>
        <taxon>Leptolyngbyaceae</taxon>
        <taxon>Romeriopsis</taxon>
        <taxon>Romeriopsis navalis</taxon>
    </lineage>
</organism>
<dbReference type="InterPro" id="IPR024976">
    <property type="entry name" value="DUF3885"/>
</dbReference>
<comment type="caution">
    <text evidence="2">The sequence shown here is derived from an EMBL/GenBank/DDBJ whole genome shotgun (WGS) entry which is preliminary data.</text>
</comment>